<keyword evidence="9" id="KW-1185">Reference proteome</keyword>
<evidence type="ECO:0000313" key="8">
    <source>
        <dbReference type="EMBL" id="KIQ68313.1"/>
    </source>
</evidence>
<dbReference type="PROSITE" id="PS51296">
    <property type="entry name" value="RIESKE"/>
    <property type="match status" value="1"/>
</dbReference>
<accession>A0A0D0QBJ2</accession>
<dbReference type="InterPro" id="IPR036922">
    <property type="entry name" value="Rieske_2Fe-2S_sf"/>
</dbReference>
<dbReference type="GO" id="GO:0046872">
    <property type="term" value="F:metal ion binding"/>
    <property type="evidence" value="ECO:0007669"/>
    <property type="project" value="UniProtKB-KW"/>
</dbReference>
<protein>
    <submittedName>
        <fullName evidence="8">Ferredoxin subunit of nitrite reductase and ring-hydroxylating dioxygenase</fullName>
    </submittedName>
</protein>
<keyword evidence="8" id="KW-0560">Oxidoreductase</keyword>
<sequence>MEYHVGHPAEIAEGGRRVVSCDGVEIGVFRIGGALKAWHNVCPHRQGPVCQGRVYPRVTEPLQADGTTRTLAYDETRMQVACPWHGWEFDLATGASQGSRMKLRPARLRVTEEAVYVVL</sequence>
<evidence type="ECO:0000256" key="4">
    <source>
        <dbReference type="ARBA" id="ARBA00023014"/>
    </source>
</evidence>
<dbReference type="InterPro" id="IPR017941">
    <property type="entry name" value="Rieske_2Fe-2S"/>
</dbReference>
<evidence type="ECO:0000259" key="7">
    <source>
        <dbReference type="PROSITE" id="PS51296"/>
    </source>
</evidence>
<dbReference type="GO" id="GO:0051537">
    <property type="term" value="F:2 iron, 2 sulfur cluster binding"/>
    <property type="evidence" value="ECO:0007669"/>
    <property type="project" value="UniProtKB-KW"/>
</dbReference>
<dbReference type="GO" id="GO:0051213">
    <property type="term" value="F:dioxygenase activity"/>
    <property type="evidence" value="ECO:0007669"/>
    <property type="project" value="UniProtKB-KW"/>
</dbReference>
<name>A0A0D0QBJ2_9RHOB</name>
<dbReference type="Gene3D" id="2.102.10.10">
    <property type="entry name" value="Rieske [2Fe-2S] iron-sulphur domain"/>
    <property type="match status" value="1"/>
</dbReference>
<organism evidence="8 9">
    <name type="scientific">Wenxinia marina DSM 24838</name>
    <dbReference type="NCBI Taxonomy" id="1123501"/>
    <lineage>
        <taxon>Bacteria</taxon>
        <taxon>Pseudomonadati</taxon>
        <taxon>Pseudomonadota</taxon>
        <taxon>Alphaproteobacteria</taxon>
        <taxon>Rhodobacterales</taxon>
        <taxon>Roseobacteraceae</taxon>
        <taxon>Wenxinia</taxon>
    </lineage>
</organism>
<evidence type="ECO:0000256" key="5">
    <source>
        <dbReference type="ARBA" id="ARBA00034078"/>
    </source>
</evidence>
<dbReference type="SUPFAM" id="SSF50022">
    <property type="entry name" value="ISP domain"/>
    <property type="match status" value="1"/>
</dbReference>
<evidence type="ECO:0000256" key="6">
    <source>
        <dbReference type="ARBA" id="ARBA00038001"/>
    </source>
</evidence>
<dbReference type="PANTHER" id="PTHR21496">
    <property type="entry name" value="FERREDOXIN-RELATED"/>
    <property type="match status" value="1"/>
</dbReference>
<dbReference type="AlphaFoldDB" id="A0A0D0QBJ2"/>
<dbReference type="OrthoDB" id="9794175at2"/>
<dbReference type="Proteomes" id="UP000035100">
    <property type="component" value="Unassembled WGS sequence"/>
</dbReference>
<dbReference type="STRING" id="1123501.Wenmar_03152"/>
<evidence type="ECO:0000256" key="1">
    <source>
        <dbReference type="ARBA" id="ARBA00022714"/>
    </source>
</evidence>
<comment type="similarity">
    <text evidence="6">Belongs to the bacterial ring-hydroxylating dioxygenase ferredoxin component family.</text>
</comment>
<evidence type="ECO:0000256" key="3">
    <source>
        <dbReference type="ARBA" id="ARBA00023004"/>
    </source>
</evidence>
<feature type="domain" description="Rieske" evidence="7">
    <location>
        <begin position="3"/>
        <end position="117"/>
    </location>
</feature>
<gene>
    <name evidence="8" type="ORF">Wenmar_03152</name>
</gene>
<comment type="cofactor">
    <cofactor evidence="5">
        <name>[2Fe-2S] cluster</name>
        <dbReference type="ChEBI" id="CHEBI:190135"/>
    </cofactor>
</comment>
<comment type="caution">
    <text evidence="8">The sequence shown here is derived from an EMBL/GenBank/DDBJ whole genome shotgun (WGS) entry which is preliminary data.</text>
</comment>
<dbReference type="RefSeq" id="WP_018303093.1">
    <property type="nucleotide sequence ID" value="NZ_KB902290.1"/>
</dbReference>
<dbReference type="Pfam" id="PF00355">
    <property type="entry name" value="Rieske"/>
    <property type="match status" value="1"/>
</dbReference>
<keyword evidence="4" id="KW-0411">Iron-sulfur</keyword>
<dbReference type="PANTHER" id="PTHR21496:SF0">
    <property type="entry name" value="RIESKE DOMAIN-CONTAINING PROTEIN"/>
    <property type="match status" value="1"/>
</dbReference>
<dbReference type="eggNOG" id="COG2146">
    <property type="taxonomic scope" value="Bacteria"/>
</dbReference>
<evidence type="ECO:0000256" key="2">
    <source>
        <dbReference type="ARBA" id="ARBA00022723"/>
    </source>
</evidence>
<keyword evidence="8" id="KW-0223">Dioxygenase</keyword>
<keyword evidence="1" id="KW-0001">2Fe-2S</keyword>
<proteinExistence type="inferred from homology"/>
<reference evidence="8 9" key="1">
    <citation type="submission" date="2013-01" db="EMBL/GenBank/DDBJ databases">
        <authorList>
            <person name="Fiebig A."/>
            <person name="Goeker M."/>
            <person name="Klenk H.-P.P."/>
        </authorList>
    </citation>
    <scope>NUCLEOTIDE SEQUENCE [LARGE SCALE GENOMIC DNA]</scope>
    <source>
        <strain evidence="8 9">DSM 24838</strain>
    </source>
</reference>
<keyword evidence="2" id="KW-0479">Metal-binding</keyword>
<keyword evidence="3" id="KW-0408">Iron</keyword>
<evidence type="ECO:0000313" key="9">
    <source>
        <dbReference type="Proteomes" id="UP000035100"/>
    </source>
</evidence>
<dbReference type="EMBL" id="AONG01000015">
    <property type="protein sequence ID" value="KIQ68313.1"/>
    <property type="molecule type" value="Genomic_DNA"/>
</dbReference>